<dbReference type="InterPro" id="IPR036280">
    <property type="entry name" value="Multihaem_cyt_sf"/>
</dbReference>
<dbReference type="EMBL" id="WHYR01000074">
    <property type="protein sequence ID" value="MQL53862.1"/>
    <property type="molecule type" value="Genomic_DNA"/>
</dbReference>
<dbReference type="Pfam" id="PF03264">
    <property type="entry name" value="Cytochrom_NNT"/>
    <property type="match status" value="1"/>
</dbReference>
<dbReference type="SUPFAM" id="SSF48695">
    <property type="entry name" value="Multiheme cytochromes"/>
    <property type="match status" value="1"/>
</dbReference>
<sequence length="223" mass="24465">MWEDAVNGGKSSGTGDTRNKSEPGGIPPSGAGDTPQPAEGSAGGTKEMPPPGSGDTGAGRGRRNFIWKGAVYRLRRRIWSLLIGLLVMVVILAAGTKAVISYTDRPEFCLSCHVMEPQYETWFHSSHRQEAACSDCHVPHQNLAAKLVGKGIDGTRDFYLFYTNQVPDPIHLSSRGGRIVRENCLRCHGDLMSNVIDHEDRDCWECHRTVPHGEGTRQLINQS</sequence>
<keyword evidence="11 13" id="KW-0472">Membrane</keyword>
<dbReference type="Gene3D" id="1.10.3820.10">
    <property type="entry name" value="Di-heme elbow motif domain"/>
    <property type="match status" value="1"/>
</dbReference>
<dbReference type="GO" id="GO:0022900">
    <property type="term" value="P:electron transport chain"/>
    <property type="evidence" value="ECO:0007669"/>
    <property type="project" value="InterPro"/>
</dbReference>
<dbReference type="InterPro" id="IPR051174">
    <property type="entry name" value="Cytochrome_c-type_ET"/>
</dbReference>
<feature type="domain" description="NapC/NirT cytochrome c N-terminal" evidence="14">
    <location>
        <begin position="78"/>
        <end position="208"/>
    </location>
</feature>
<dbReference type="EC" id="1.7.2.2" evidence="15"/>
<evidence type="ECO:0000256" key="9">
    <source>
        <dbReference type="ARBA" id="ARBA00022989"/>
    </source>
</evidence>
<dbReference type="NCBIfam" id="TIGR03153">
    <property type="entry name" value="cytochr_NrfH"/>
    <property type="match status" value="1"/>
</dbReference>
<feature type="transmembrane region" description="Helical" evidence="13">
    <location>
        <begin position="78"/>
        <end position="100"/>
    </location>
</feature>
<dbReference type="GO" id="GO:0042279">
    <property type="term" value="F:nitrite reductase (cytochrome, ammonia-forming) activity"/>
    <property type="evidence" value="ECO:0007669"/>
    <property type="project" value="UniProtKB-EC"/>
</dbReference>
<evidence type="ECO:0000259" key="14">
    <source>
        <dbReference type="Pfam" id="PF03264"/>
    </source>
</evidence>
<dbReference type="PANTHER" id="PTHR30333:SF1">
    <property type="entry name" value="CYTOCHROME C-TYPE PROTEIN NAPC"/>
    <property type="match status" value="1"/>
</dbReference>
<dbReference type="RefSeq" id="WP_152948316.1">
    <property type="nucleotide sequence ID" value="NZ_WHYR01000074.1"/>
</dbReference>
<keyword evidence="3" id="KW-0813">Transport</keyword>
<dbReference type="InterPro" id="IPR005126">
    <property type="entry name" value="NapC/NirT_cyt_c_N"/>
</dbReference>
<reference evidence="15 16" key="1">
    <citation type="submission" date="2019-10" db="EMBL/GenBank/DDBJ databases">
        <title>Comparative genomics of sulfur disproportionating microorganisms.</title>
        <authorList>
            <person name="Ward L.M."/>
            <person name="Bertran E."/>
            <person name="Johnston D."/>
        </authorList>
    </citation>
    <scope>NUCLEOTIDE SEQUENCE [LARGE SCALE GENOMIC DNA]</scope>
    <source>
        <strain evidence="15 16">DSM 14055</strain>
    </source>
</reference>
<dbReference type="PANTHER" id="PTHR30333">
    <property type="entry name" value="CYTOCHROME C-TYPE PROTEIN"/>
    <property type="match status" value="1"/>
</dbReference>
<name>A0A6N7IUV3_9FIRM</name>
<keyword evidence="10" id="KW-0408">Iron</keyword>
<proteinExistence type="inferred from homology"/>
<keyword evidence="8" id="KW-0249">Electron transport</keyword>
<keyword evidence="7" id="KW-0479">Metal-binding</keyword>
<evidence type="ECO:0000256" key="1">
    <source>
        <dbReference type="ARBA" id="ARBA00004236"/>
    </source>
</evidence>
<keyword evidence="9 13" id="KW-1133">Transmembrane helix</keyword>
<dbReference type="GO" id="GO:0046872">
    <property type="term" value="F:metal ion binding"/>
    <property type="evidence" value="ECO:0007669"/>
    <property type="project" value="UniProtKB-KW"/>
</dbReference>
<keyword evidence="16" id="KW-1185">Reference proteome</keyword>
<evidence type="ECO:0000256" key="6">
    <source>
        <dbReference type="ARBA" id="ARBA00022692"/>
    </source>
</evidence>
<accession>A0A6N7IUV3</accession>
<dbReference type="GO" id="GO:0005886">
    <property type="term" value="C:plasma membrane"/>
    <property type="evidence" value="ECO:0007669"/>
    <property type="project" value="UniProtKB-SubCell"/>
</dbReference>
<evidence type="ECO:0000313" key="15">
    <source>
        <dbReference type="EMBL" id="MQL53862.1"/>
    </source>
</evidence>
<evidence type="ECO:0000256" key="4">
    <source>
        <dbReference type="ARBA" id="ARBA00022475"/>
    </source>
</evidence>
<dbReference type="AlphaFoldDB" id="A0A6N7IUV3"/>
<dbReference type="GO" id="GO:0009055">
    <property type="term" value="F:electron transfer activity"/>
    <property type="evidence" value="ECO:0007669"/>
    <property type="project" value="TreeGrafter"/>
</dbReference>
<evidence type="ECO:0000256" key="3">
    <source>
        <dbReference type="ARBA" id="ARBA00022448"/>
    </source>
</evidence>
<gene>
    <name evidence="15" type="primary">nrfH</name>
    <name evidence="15" type="ORF">GFC01_16685</name>
</gene>
<dbReference type="OrthoDB" id="9791652at2"/>
<keyword evidence="5" id="KW-0349">Heme</keyword>
<evidence type="ECO:0000256" key="12">
    <source>
        <dbReference type="SAM" id="MobiDB-lite"/>
    </source>
</evidence>
<evidence type="ECO:0000313" key="16">
    <source>
        <dbReference type="Proteomes" id="UP000441717"/>
    </source>
</evidence>
<evidence type="ECO:0000256" key="13">
    <source>
        <dbReference type="SAM" id="Phobius"/>
    </source>
</evidence>
<keyword evidence="15" id="KW-0560">Oxidoreductase</keyword>
<dbReference type="GO" id="GO:0009061">
    <property type="term" value="P:anaerobic respiration"/>
    <property type="evidence" value="ECO:0007669"/>
    <property type="project" value="TreeGrafter"/>
</dbReference>
<dbReference type="Proteomes" id="UP000441717">
    <property type="component" value="Unassembled WGS sequence"/>
</dbReference>
<comment type="similarity">
    <text evidence="2">Belongs to the NapC/NirT/NrfH family.</text>
</comment>
<evidence type="ECO:0000256" key="5">
    <source>
        <dbReference type="ARBA" id="ARBA00022617"/>
    </source>
</evidence>
<evidence type="ECO:0000256" key="11">
    <source>
        <dbReference type="ARBA" id="ARBA00023136"/>
    </source>
</evidence>
<evidence type="ECO:0000256" key="8">
    <source>
        <dbReference type="ARBA" id="ARBA00022982"/>
    </source>
</evidence>
<protein>
    <submittedName>
        <fullName evidence="15">Cytochrome c nitrite reductase small subunit</fullName>
        <ecNumber evidence="15">1.7.2.2</ecNumber>
    </submittedName>
</protein>
<feature type="region of interest" description="Disordered" evidence="12">
    <location>
        <begin position="1"/>
        <end position="60"/>
    </location>
</feature>
<keyword evidence="4" id="KW-1003">Cell membrane</keyword>
<comment type="subcellular location">
    <subcellularLocation>
        <location evidence="1">Cell membrane</location>
    </subcellularLocation>
</comment>
<dbReference type="InterPro" id="IPR038266">
    <property type="entry name" value="NapC/NirT_cytc_sf"/>
</dbReference>
<evidence type="ECO:0000256" key="2">
    <source>
        <dbReference type="ARBA" id="ARBA00007395"/>
    </source>
</evidence>
<keyword evidence="6 13" id="KW-0812">Transmembrane</keyword>
<dbReference type="InterPro" id="IPR017571">
    <property type="entry name" value="NrfH"/>
</dbReference>
<organism evidence="15 16">
    <name type="scientific">Desulfofundulus thermobenzoicus</name>
    <dbReference type="NCBI Taxonomy" id="29376"/>
    <lineage>
        <taxon>Bacteria</taxon>
        <taxon>Bacillati</taxon>
        <taxon>Bacillota</taxon>
        <taxon>Clostridia</taxon>
        <taxon>Eubacteriales</taxon>
        <taxon>Peptococcaceae</taxon>
        <taxon>Desulfofundulus</taxon>
    </lineage>
</organism>
<evidence type="ECO:0000256" key="10">
    <source>
        <dbReference type="ARBA" id="ARBA00023004"/>
    </source>
</evidence>
<comment type="caution">
    <text evidence="15">The sequence shown here is derived from an EMBL/GenBank/DDBJ whole genome shotgun (WGS) entry which is preliminary data.</text>
</comment>
<evidence type="ECO:0000256" key="7">
    <source>
        <dbReference type="ARBA" id="ARBA00022723"/>
    </source>
</evidence>